<dbReference type="RefSeq" id="WP_218859437.1">
    <property type="nucleotide sequence ID" value="NZ_JACBZT010000001.1"/>
</dbReference>
<dbReference type="InterPro" id="IPR016161">
    <property type="entry name" value="Ald_DH/histidinol_DH"/>
</dbReference>
<feature type="domain" description="Aldehyde dehydrogenase" evidence="4">
    <location>
        <begin position="15"/>
        <end position="476"/>
    </location>
</feature>
<dbReference type="InterPro" id="IPR016163">
    <property type="entry name" value="Ald_DH_C"/>
</dbReference>
<organism evidence="5 6">
    <name type="scientific">Petropleomorpha daqingensis</name>
    <dbReference type="NCBI Taxonomy" id="2026353"/>
    <lineage>
        <taxon>Bacteria</taxon>
        <taxon>Bacillati</taxon>
        <taxon>Actinomycetota</taxon>
        <taxon>Actinomycetes</taxon>
        <taxon>Geodermatophilales</taxon>
        <taxon>Geodermatophilaceae</taxon>
        <taxon>Petropleomorpha</taxon>
    </lineage>
</organism>
<dbReference type="Gene3D" id="3.40.309.10">
    <property type="entry name" value="Aldehyde Dehydrogenase, Chain A, domain 2"/>
    <property type="match status" value="1"/>
</dbReference>
<evidence type="ECO:0000256" key="1">
    <source>
        <dbReference type="ARBA" id="ARBA00009986"/>
    </source>
</evidence>
<dbReference type="InterPro" id="IPR016162">
    <property type="entry name" value="Ald_DH_N"/>
</dbReference>
<protein>
    <submittedName>
        <fullName evidence="5">Acyl-CoA reductase-like NAD-dependent aldehyde dehydrogenase</fullName>
    </submittedName>
</protein>
<dbReference type="EMBL" id="JACBZT010000001">
    <property type="protein sequence ID" value="NYJ08664.1"/>
    <property type="molecule type" value="Genomic_DNA"/>
</dbReference>
<evidence type="ECO:0000259" key="4">
    <source>
        <dbReference type="Pfam" id="PF00171"/>
    </source>
</evidence>
<accession>A0A853CKR5</accession>
<evidence type="ECO:0000313" key="5">
    <source>
        <dbReference type="EMBL" id="NYJ08664.1"/>
    </source>
</evidence>
<dbReference type="Gene3D" id="3.40.605.10">
    <property type="entry name" value="Aldehyde Dehydrogenase, Chain A, domain 1"/>
    <property type="match status" value="1"/>
</dbReference>
<dbReference type="InterPro" id="IPR015590">
    <property type="entry name" value="Aldehyde_DH_dom"/>
</dbReference>
<dbReference type="PROSITE" id="PS00070">
    <property type="entry name" value="ALDEHYDE_DEHYDR_CYS"/>
    <property type="match status" value="1"/>
</dbReference>
<dbReference type="InterPro" id="IPR016160">
    <property type="entry name" value="Ald_DH_CS_CYS"/>
</dbReference>
<sequence length="488" mass="51477">MTEAPGLRMFVDGKWVDALNGRTFPDFNPWDDGVVVTVAAGDADDAVEAVDAAARAFPAWSESTPAQRQRVFLTAADLMQRRAGEIRDLLAVETGCGASFAGVQVEFAATLFRQAAALAYAPVGDALASDLPGTHALARRRPVGVVGSITPWNAAVSLSARALAVPIAVGNCVVLKPSEESPWSGGLLFAEILAEAGLPPGVLNVVPHAPGEAGGIADVLVGDPRVRRLNFTGSTVTGRRLAENAGRHLKPLLLQLSGFNPLLVLADADVPAAARSAAYGSFVHQGQVCMCSRRIFVEEQVADAFTEEFVARAERLPVGDPREPGVEIGPLINEWALRLIERRVQEAVDRGATVLAGGRAQGPCYPATVLTDVPADCELALEETFGPVAIVERVPDADAAVERANDSPWALSTGVITGDEGRGLRLARRLTAGMVHVNDSPVNDQPHMPFGGSLDSGWGRFGTGPGRDDFTEVQLVTSRATPRDPFAR</sequence>
<dbReference type="PANTHER" id="PTHR42986">
    <property type="entry name" value="BENZALDEHYDE DEHYDROGENASE YFMT"/>
    <property type="match status" value="1"/>
</dbReference>
<keyword evidence="3" id="KW-0520">NAD</keyword>
<comment type="similarity">
    <text evidence="1">Belongs to the aldehyde dehydrogenase family.</text>
</comment>
<keyword evidence="6" id="KW-1185">Reference proteome</keyword>
<evidence type="ECO:0000256" key="2">
    <source>
        <dbReference type="ARBA" id="ARBA00023002"/>
    </source>
</evidence>
<name>A0A853CKR5_9ACTN</name>
<gene>
    <name evidence="5" type="ORF">GGQ55_004942</name>
</gene>
<dbReference type="PANTHER" id="PTHR42986:SF1">
    <property type="entry name" value="BENZALDEHYDE DEHYDROGENASE YFMT"/>
    <property type="match status" value="1"/>
</dbReference>
<keyword evidence="2" id="KW-0560">Oxidoreductase</keyword>
<dbReference type="Pfam" id="PF00171">
    <property type="entry name" value="Aldedh"/>
    <property type="match status" value="1"/>
</dbReference>
<evidence type="ECO:0000256" key="3">
    <source>
        <dbReference type="ARBA" id="ARBA00023027"/>
    </source>
</evidence>
<evidence type="ECO:0000313" key="6">
    <source>
        <dbReference type="Proteomes" id="UP000541969"/>
    </source>
</evidence>
<dbReference type="GO" id="GO:0016620">
    <property type="term" value="F:oxidoreductase activity, acting on the aldehyde or oxo group of donors, NAD or NADP as acceptor"/>
    <property type="evidence" value="ECO:0007669"/>
    <property type="project" value="InterPro"/>
</dbReference>
<dbReference type="SUPFAM" id="SSF53720">
    <property type="entry name" value="ALDH-like"/>
    <property type="match status" value="1"/>
</dbReference>
<dbReference type="AlphaFoldDB" id="A0A853CKR5"/>
<proteinExistence type="inferred from homology"/>
<reference evidence="5 6" key="1">
    <citation type="submission" date="2020-07" db="EMBL/GenBank/DDBJ databases">
        <title>Sequencing the genomes of 1000 actinobacteria strains.</title>
        <authorList>
            <person name="Klenk H.-P."/>
        </authorList>
    </citation>
    <scope>NUCLEOTIDE SEQUENCE [LARGE SCALE GENOMIC DNA]</scope>
    <source>
        <strain evidence="5 6">DSM 104001</strain>
    </source>
</reference>
<dbReference type="Proteomes" id="UP000541969">
    <property type="component" value="Unassembled WGS sequence"/>
</dbReference>
<comment type="caution">
    <text evidence="5">The sequence shown here is derived from an EMBL/GenBank/DDBJ whole genome shotgun (WGS) entry which is preliminary data.</text>
</comment>